<dbReference type="Pfam" id="PF08645">
    <property type="entry name" value="PNK3P"/>
    <property type="match status" value="1"/>
</dbReference>
<dbReference type="Gene3D" id="3.40.50.1000">
    <property type="entry name" value="HAD superfamily/HAD-like"/>
    <property type="match status" value="1"/>
</dbReference>
<gene>
    <name evidence="1" type="ORF">METZ01_LOCUS192954</name>
</gene>
<protein>
    <recommendedName>
        <fullName evidence="2">D,D-heptose 1,7-bisphosphate phosphatase</fullName>
    </recommendedName>
</protein>
<dbReference type="AlphaFoldDB" id="A0A382DNQ3"/>
<sequence>MVESPIIRWSSDIPELISDKQKNSNIVIGIDRDGTINKDLGTYVINPEDFNPIEGSLEAISSLRKLGFLIVIITNQGGIEQGIMSQRDVDRIHDKMFQLLGNAGCTSIDALYYSSSNRKDDEFAKPNVGMFKRCEKENPNIKFNKGYYVGDKLTDLKAAIKIGAKPILVRTGYGNETEEKLKRHTYQKIKKQTKIFDDLSSFAKWMQN</sequence>
<reference evidence="1" key="1">
    <citation type="submission" date="2018-05" db="EMBL/GenBank/DDBJ databases">
        <authorList>
            <person name="Lanie J.A."/>
            <person name="Ng W.-L."/>
            <person name="Kazmierczak K.M."/>
            <person name="Andrzejewski T.M."/>
            <person name="Davidsen T.M."/>
            <person name="Wayne K.J."/>
            <person name="Tettelin H."/>
            <person name="Glass J.I."/>
            <person name="Rusch D."/>
            <person name="Podicherti R."/>
            <person name="Tsui H.-C.T."/>
            <person name="Winkler M.E."/>
        </authorList>
    </citation>
    <scope>NUCLEOTIDE SEQUENCE</scope>
</reference>
<dbReference type="InterPro" id="IPR036412">
    <property type="entry name" value="HAD-like_sf"/>
</dbReference>
<dbReference type="NCBIfam" id="TIGR01662">
    <property type="entry name" value="HAD-SF-IIIA"/>
    <property type="match status" value="1"/>
</dbReference>
<dbReference type="GO" id="GO:0005975">
    <property type="term" value="P:carbohydrate metabolic process"/>
    <property type="evidence" value="ECO:0007669"/>
    <property type="project" value="InterPro"/>
</dbReference>
<feature type="non-terminal residue" evidence="1">
    <location>
        <position position="1"/>
    </location>
</feature>
<name>A0A382DNQ3_9ZZZZ</name>
<dbReference type="GO" id="GO:0016791">
    <property type="term" value="F:phosphatase activity"/>
    <property type="evidence" value="ECO:0007669"/>
    <property type="project" value="InterPro"/>
</dbReference>
<feature type="non-terminal residue" evidence="1">
    <location>
        <position position="208"/>
    </location>
</feature>
<dbReference type="EMBL" id="UINC01040349">
    <property type="protein sequence ID" value="SVB40100.1"/>
    <property type="molecule type" value="Genomic_DNA"/>
</dbReference>
<dbReference type="InterPro" id="IPR023214">
    <property type="entry name" value="HAD_sf"/>
</dbReference>
<accession>A0A382DNQ3</accession>
<dbReference type="PANTHER" id="PTHR42891:SF1">
    <property type="entry name" value="D-GLYCERO-BETA-D-MANNO-HEPTOSE-1,7-BISPHOSPHATE 7-PHOSPHATASE"/>
    <property type="match status" value="1"/>
</dbReference>
<organism evidence="1">
    <name type="scientific">marine metagenome</name>
    <dbReference type="NCBI Taxonomy" id="408172"/>
    <lineage>
        <taxon>unclassified sequences</taxon>
        <taxon>metagenomes</taxon>
        <taxon>ecological metagenomes</taxon>
    </lineage>
</organism>
<evidence type="ECO:0008006" key="2">
    <source>
        <dbReference type="Google" id="ProtNLM"/>
    </source>
</evidence>
<evidence type="ECO:0000313" key="1">
    <source>
        <dbReference type="EMBL" id="SVB40100.1"/>
    </source>
</evidence>
<dbReference type="PANTHER" id="PTHR42891">
    <property type="entry name" value="D-GLYCERO-BETA-D-MANNO-HEPTOSE-1,7-BISPHOSPHATE 7-PHOSPHATASE"/>
    <property type="match status" value="1"/>
</dbReference>
<dbReference type="InterPro" id="IPR013954">
    <property type="entry name" value="PNK3P"/>
</dbReference>
<dbReference type="SUPFAM" id="SSF56784">
    <property type="entry name" value="HAD-like"/>
    <property type="match status" value="1"/>
</dbReference>
<dbReference type="InterPro" id="IPR004446">
    <property type="entry name" value="Heptose_bisP_phosphatase"/>
</dbReference>
<dbReference type="InterPro" id="IPR006549">
    <property type="entry name" value="HAD-SF_hydro_IIIA"/>
</dbReference>
<proteinExistence type="predicted"/>